<dbReference type="SUPFAM" id="SSF47473">
    <property type="entry name" value="EF-hand"/>
    <property type="match status" value="1"/>
</dbReference>
<dbReference type="InterPro" id="IPR018488">
    <property type="entry name" value="cNMP-bd_CS"/>
</dbReference>
<dbReference type="PROSITE" id="PS50222">
    <property type="entry name" value="EF_HAND_2"/>
    <property type="match status" value="1"/>
</dbReference>
<dbReference type="SUPFAM" id="SSF51206">
    <property type="entry name" value="cAMP-binding domain-like"/>
    <property type="match status" value="2"/>
</dbReference>
<dbReference type="PROSITE" id="PS50042">
    <property type="entry name" value="CNMP_BINDING_3"/>
    <property type="match status" value="2"/>
</dbReference>
<feature type="domain" description="EF-hand" evidence="3">
    <location>
        <begin position="3"/>
        <end position="38"/>
    </location>
</feature>
<dbReference type="Pfam" id="PF00027">
    <property type="entry name" value="cNMP_binding"/>
    <property type="match status" value="2"/>
</dbReference>
<dbReference type="GO" id="GO:0005509">
    <property type="term" value="F:calcium ion binding"/>
    <property type="evidence" value="ECO:0007669"/>
    <property type="project" value="InterPro"/>
</dbReference>
<evidence type="ECO:0000259" key="2">
    <source>
        <dbReference type="PROSITE" id="PS50042"/>
    </source>
</evidence>
<dbReference type="PROSITE" id="PS00888">
    <property type="entry name" value="CNMP_BINDING_1"/>
    <property type="match status" value="1"/>
</dbReference>
<dbReference type="Gene3D" id="2.60.120.10">
    <property type="entry name" value="Jelly Rolls"/>
    <property type="match status" value="2"/>
</dbReference>
<gene>
    <name evidence="4" type="ORF">PGLA1383_LOCUS15537</name>
</gene>
<dbReference type="Proteomes" id="UP000654075">
    <property type="component" value="Unassembled WGS sequence"/>
</dbReference>
<dbReference type="OrthoDB" id="10264606at2759"/>
<dbReference type="InterPro" id="IPR014710">
    <property type="entry name" value="RmlC-like_jellyroll"/>
</dbReference>
<evidence type="ECO:0000313" key="4">
    <source>
        <dbReference type="EMBL" id="CAE8597085.1"/>
    </source>
</evidence>
<dbReference type="OMA" id="SETHWFA"/>
<protein>
    <recommendedName>
        <fullName evidence="6">cGMP-dependent protein kinase</fullName>
    </recommendedName>
</protein>
<dbReference type="PANTHER" id="PTHR23011:SF28">
    <property type="entry name" value="CYCLIC NUCLEOTIDE-BINDING DOMAIN CONTAINING PROTEIN"/>
    <property type="match status" value="1"/>
</dbReference>
<feature type="region of interest" description="Disordered" evidence="1">
    <location>
        <begin position="812"/>
        <end position="832"/>
    </location>
</feature>
<feature type="domain" description="Cyclic nucleotide-binding" evidence="2">
    <location>
        <begin position="90"/>
        <end position="192"/>
    </location>
</feature>
<name>A0A813EEV3_POLGL</name>
<sequence length="832" mass="92858">MKRASAEIKQQFKSFDNEGAGNIARADLAMIIIKLGMGRFAPDDIDKMFKQVERISGGKNGIKYDDFVDWAFSSGKVIEHRMARLRGVKLFDSMGEKEIEVGARVLELQRFAAGHEIIVQGSEGFDCFIVDSGELFASVKIGDEWKEVKQYSAGGFFGERALLRDDLRAASVIARTEVMLFRMSREHFVEMIRERENRETLISGCKMFETMTDEQVAKLGGVVQHMMYPAGTKIINQGEEGHHFYLLENGECAATIKMADGTDQEVKRYYRGELFGEKALLESAPRGASISAVGEVTAFMCSQSDFVSKLGPLSQLKAEQYLADPRKLICDFYQTGDEKGPRGSCLARGVEPDPQTKTDWFAVYRPCSRDSIAKMLGKIGVGKGLNVKGKSAKKNRLSGFVPFIQISENCHKTKIEASPADARTKIFYRSAGNRDIALAAMSKLLYETEGVKEMKMREKDREIKVIDEYKPDAFGLDVPELIMREAYIIRPDISPMVGWETGRESEPAFMDMNLHSVRGGSVPSVVVYQHDMVDPMNPLGLLVAYAEATVKPVVSDFDTFTVGSRGMNYEPVPEKQAKLALWSLDHASDVIGAPGSKAWTSRWLDVLKEEAQKGFHPDIPKFGFGDPTSVGMIDDVVNVSSGCGAVRHGAECFNYYFPQELDEDFLVVWEGFSDPPWRTFDEPELRAFLLERATEGYAFPTNPIWAVRDPGWYEVLQALRDSEEAKQPMSSWYTQEALDKIDEIHEELPDGFKVKNNTSGKLRGSVMASAQDLTGEELVDFAKNEVRKVAKARWAKTRQALITLGRMVKNGLASNPIPEDPAELMPRSVAGQ</sequence>
<organism evidence="4 5">
    <name type="scientific">Polarella glacialis</name>
    <name type="common">Dinoflagellate</name>
    <dbReference type="NCBI Taxonomy" id="89957"/>
    <lineage>
        <taxon>Eukaryota</taxon>
        <taxon>Sar</taxon>
        <taxon>Alveolata</taxon>
        <taxon>Dinophyceae</taxon>
        <taxon>Suessiales</taxon>
        <taxon>Suessiaceae</taxon>
        <taxon>Polarella</taxon>
    </lineage>
</organism>
<evidence type="ECO:0000259" key="3">
    <source>
        <dbReference type="PROSITE" id="PS50222"/>
    </source>
</evidence>
<dbReference type="PRINTS" id="PR00103">
    <property type="entry name" value="CAMPKINASE"/>
</dbReference>
<dbReference type="AlphaFoldDB" id="A0A813EEV3"/>
<dbReference type="Gene3D" id="1.10.238.10">
    <property type="entry name" value="EF-hand"/>
    <property type="match status" value="1"/>
</dbReference>
<accession>A0A813EEV3</accession>
<dbReference type="InterPro" id="IPR018490">
    <property type="entry name" value="cNMP-bd_dom_sf"/>
</dbReference>
<comment type="caution">
    <text evidence="4">The sequence shown here is derived from an EMBL/GenBank/DDBJ whole genome shotgun (WGS) entry which is preliminary data.</text>
</comment>
<evidence type="ECO:0000256" key="1">
    <source>
        <dbReference type="SAM" id="MobiDB-lite"/>
    </source>
</evidence>
<dbReference type="InterPro" id="IPR002048">
    <property type="entry name" value="EF_hand_dom"/>
</dbReference>
<dbReference type="SMART" id="SM00100">
    <property type="entry name" value="cNMP"/>
    <property type="match status" value="2"/>
</dbReference>
<dbReference type="PROSITE" id="PS00889">
    <property type="entry name" value="CNMP_BINDING_2"/>
    <property type="match status" value="1"/>
</dbReference>
<keyword evidence="5" id="KW-1185">Reference proteome</keyword>
<dbReference type="InterPro" id="IPR011992">
    <property type="entry name" value="EF-hand-dom_pair"/>
</dbReference>
<evidence type="ECO:0000313" key="5">
    <source>
        <dbReference type="Proteomes" id="UP000654075"/>
    </source>
</evidence>
<feature type="domain" description="Cyclic nucleotide-binding" evidence="2">
    <location>
        <begin position="207"/>
        <end position="327"/>
    </location>
</feature>
<proteinExistence type="predicted"/>
<dbReference type="CDD" id="cd00038">
    <property type="entry name" value="CAP_ED"/>
    <property type="match status" value="2"/>
</dbReference>
<reference evidence="4" key="1">
    <citation type="submission" date="2021-02" db="EMBL/GenBank/DDBJ databases">
        <authorList>
            <person name="Dougan E. K."/>
            <person name="Rhodes N."/>
            <person name="Thang M."/>
            <person name="Chan C."/>
        </authorList>
    </citation>
    <scope>NUCLEOTIDE SEQUENCE</scope>
</reference>
<evidence type="ECO:0008006" key="6">
    <source>
        <dbReference type="Google" id="ProtNLM"/>
    </source>
</evidence>
<dbReference type="PANTHER" id="PTHR23011">
    <property type="entry name" value="CYCLIC NUCLEOTIDE-BINDING DOMAIN CONTAINING PROTEIN"/>
    <property type="match status" value="1"/>
</dbReference>
<dbReference type="EMBL" id="CAJNNV010009171">
    <property type="protein sequence ID" value="CAE8597085.1"/>
    <property type="molecule type" value="Genomic_DNA"/>
</dbReference>
<dbReference type="InterPro" id="IPR000595">
    <property type="entry name" value="cNMP-bd_dom"/>
</dbReference>